<dbReference type="InterPro" id="IPR056647">
    <property type="entry name" value="DUF7745"/>
</dbReference>
<evidence type="ECO:0000313" key="3">
    <source>
        <dbReference type="EMBL" id="RDX81608.1"/>
    </source>
</evidence>
<protein>
    <recommendedName>
        <fullName evidence="2">DUF7745 domain-containing protein</fullName>
    </recommendedName>
</protein>
<evidence type="ECO:0000256" key="1">
    <source>
        <dbReference type="SAM" id="MobiDB-lite"/>
    </source>
</evidence>
<evidence type="ECO:0000313" key="4">
    <source>
        <dbReference type="Proteomes" id="UP000257109"/>
    </source>
</evidence>
<dbReference type="AlphaFoldDB" id="A0A371FTH3"/>
<feature type="domain" description="DUF7745" evidence="2">
    <location>
        <begin position="23"/>
        <end position="153"/>
    </location>
</feature>
<reference evidence="3" key="1">
    <citation type="submission" date="2018-05" db="EMBL/GenBank/DDBJ databases">
        <title>Draft genome of Mucuna pruriens seed.</title>
        <authorList>
            <person name="Nnadi N.E."/>
            <person name="Vos R."/>
            <person name="Hasami M.H."/>
            <person name="Devisetty U.K."/>
            <person name="Aguiy J.C."/>
        </authorList>
    </citation>
    <scope>NUCLEOTIDE SEQUENCE [LARGE SCALE GENOMIC DNA]</scope>
    <source>
        <strain evidence="3">JCA_2017</strain>
    </source>
</reference>
<proteinExistence type="predicted"/>
<dbReference type="Pfam" id="PF24924">
    <property type="entry name" value="DUF7745"/>
    <property type="match status" value="1"/>
</dbReference>
<evidence type="ECO:0000259" key="2">
    <source>
        <dbReference type="Pfam" id="PF24924"/>
    </source>
</evidence>
<feature type="region of interest" description="Disordered" evidence="1">
    <location>
        <begin position="222"/>
        <end position="246"/>
    </location>
</feature>
<sequence>METSYGIWKLHPIHVKTPNLLSLRQWGSCLKGQWHRTFEGRYGNLLSLLEIEVQPDTLSALTQYYDPPLKCFTFRDFQLAPTMEEYERIVSMPLAKSPPNLFKGQYPSWASATKLLGISELEVWRERRNKNGLEGISRASRKDKLDQLQQEGKLARLRRCIWTLNAPKDPTTTILSWCQDKWATPWLYPHLRKPSHLSSYTTWECRTGNALRRFGKLGGVLSEKDSSGDPRAAEPHLATRPSSGAY</sequence>
<feature type="non-terminal residue" evidence="3">
    <location>
        <position position="1"/>
    </location>
</feature>
<organism evidence="3 4">
    <name type="scientific">Mucuna pruriens</name>
    <name type="common">Velvet bean</name>
    <name type="synonym">Dolichos pruriens</name>
    <dbReference type="NCBI Taxonomy" id="157652"/>
    <lineage>
        <taxon>Eukaryota</taxon>
        <taxon>Viridiplantae</taxon>
        <taxon>Streptophyta</taxon>
        <taxon>Embryophyta</taxon>
        <taxon>Tracheophyta</taxon>
        <taxon>Spermatophyta</taxon>
        <taxon>Magnoliopsida</taxon>
        <taxon>eudicotyledons</taxon>
        <taxon>Gunneridae</taxon>
        <taxon>Pentapetalae</taxon>
        <taxon>rosids</taxon>
        <taxon>fabids</taxon>
        <taxon>Fabales</taxon>
        <taxon>Fabaceae</taxon>
        <taxon>Papilionoideae</taxon>
        <taxon>50 kb inversion clade</taxon>
        <taxon>NPAAA clade</taxon>
        <taxon>indigoferoid/millettioid clade</taxon>
        <taxon>Phaseoleae</taxon>
        <taxon>Mucuna</taxon>
    </lineage>
</organism>
<name>A0A371FTH3_MUCPR</name>
<dbReference type="PANTHER" id="PTHR48201:SF12">
    <property type="entry name" value="AMINOTRANSFERASE-LIKE PLANT MOBILE DOMAIN-CONTAINING PROTEIN"/>
    <property type="match status" value="1"/>
</dbReference>
<dbReference type="EMBL" id="QJKJ01007877">
    <property type="protein sequence ID" value="RDX81608.1"/>
    <property type="molecule type" value="Genomic_DNA"/>
</dbReference>
<dbReference type="PANTHER" id="PTHR48201">
    <property type="entry name" value="PROTEIN, PUTATIVE-RELATED"/>
    <property type="match status" value="1"/>
</dbReference>
<dbReference type="OrthoDB" id="1743443at2759"/>
<keyword evidence="4" id="KW-1185">Reference proteome</keyword>
<feature type="compositionally biased region" description="Basic and acidic residues" evidence="1">
    <location>
        <begin position="222"/>
        <end position="234"/>
    </location>
</feature>
<accession>A0A371FTH3</accession>
<dbReference type="Proteomes" id="UP000257109">
    <property type="component" value="Unassembled WGS sequence"/>
</dbReference>
<comment type="caution">
    <text evidence="3">The sequence shown here is derived from an EMBL/GenBank/DDBJ whole genome shotgun (WGS) entry which is preliminary data.</text>
</comment>
<gene>
    <name evidence="3" type="ORF">CR513_37690</name>
</gene>